<dbReference type="Proteomes" id="UP000275846">
    <property type="component" value="Unassembled WGS sequence"/>
</dbReference>
<proteinExistence type="predicted"/>
<evidence type="ECO:0000313" key="2">
    <source>
        <dbReference type="Proteomes" id="UP000275846"/>
    </source>
</evidence>
<evidence type="ECO:0000313" key="1">
    <source>
        <dbReference type="EMBL" id="VDL80539.1"/>
    </source>
</evidence>
<reference evidence="1 2" key="2">
    <citation type="submission" date="2018-11" db="EMBL/GenBank/DDBJ databases">
        <authorList>
            <consortium name="Pathogen Informatics"/>
        </authorList>
    </citation>
    <scope>NUCLEOTIDE SEQUENCE [LARGE SCALE GENOMIC DNA]</scope>
    <source>
        <strain evidence="1 2">NST_G2</strain>
    </source>
</reference>
<gene>
    <name evidence="1" type="ORF">SSLN_LOCUS19</name>
</gene>
<protein>
    <submittedName>
        <fullName evidence="3">LprI domain-containing protein</fullName>
    </submittedName>
</protein>
<dbReference type="EMBL" id="UYSU01000007">
    <property type="protein sequence ID" value="VDL80539.1"/>
    <property type="molecule type" value="Genomic_DNA"/>
</dbReference>
<accession>A0A183S721</accession>
<organism evidence="3">
    <name type="scientific">Schistocephalus solidus</name>
    <name type="common">Tapeworm</name>
    <dbReference type="NCBI Taxonomy" id="70667"/>
    <lineage>
        <taxon>Eukaryota</taxon>
        <taxon>Metazoa</taxon>
        <taxon>Spiralia</taxon>
        <taxon>Lophotrochozoa</taxon>
        <taxon>Platyhelminthes</taxon>
        <taxon>Cestoda</taxon>
        <taxon>Eucestoda</taxon>
        <taxon>Diphyllobothriidea</taxon>
        <taxon>Diphyllobothriidae</taxon>
        <taxon>Schistocephalus</taxon>
    </lineage>
</organism>
<dbReference type="WBParaSite" id="SSLN_0000001801-mRNA-1">
    <property type="protein sequence ID" value="SSLN_0000001801-mRNA-1"/>
    <property type="gene ID" value="SSLN_0000001801"/>
</dbReference>
<dbReference type="OrthoDB" id="6282404at2759"/>
<name>A0A183S721_SCHSO</name>
<sequence>MRALDNELANWLAYLPVATEDASVEKRWCQLRDTFQSTALDVLEENDASIYSLLVKNNQLHKAYVDRITAANNAAFYQTRHLAQKRLREMQGIWMARKAEA</sequence>
<evidence type="ECO:0000313" key="3">
    <source>
        <dbReference type="WBParaSite" id="SSLN_0000001801-mRNA-1"/>
    </source>
</evidence>
<keyword evidence="2" id="KW-1185">Reference proteome</keyword>
<reference evidence="3" key="1">
    <citation type="submission" date="2016-06" db="UniProtKB">
        <authorList>
            <consortium name="WormBaseParasite"/>
        </authorList>
    </citation>
    <scope>IDENTIFICATION</scope>
</reference>
<dbReference type="AlphaFoldDB" id="A0A183S721"/>